<evidence type="ECO:0008006" key="3">
    <source>
        <dbReference type="Google" id="ProtNLM"/>
    </source>
</evidence>
<dbReference type="Gene3D" id="3.60.20.10">
    <property type="entry name" value="Glutamine Phosphoribosylpyrophosphate, subunit 1, domain 1"/>
    <property type="match status" value="1"/>
</dbReference>
<keyword evidence="2" id="KW-1185">Reference proteome</keyword>
<sequence length="194" mass="20227">MHLRDGAGAVHSQNITDPRLGARLLDLLEGGTPAPEAMDRVVATDATAPFRQLVAVDAEGHTAIHSGPNALGTVGEHEAPGAAAAGNLLASAEVPRVLVQAWNDATGPVEARLLAAFEAAMAAGGEAGPVHSAAITVVSGHGWRTTDLRVDWSDDPLAAMRELVEQWLPQRDDYILRAEDPARSPGYGVPGDDR</sequence>
<reference evidence="2" key="1">
    <citation type="journal article" date="2019" name="Int. J. Syst. Evol. Microbiol.">
        <title>The Global Catalogue of Microorganisms (GCM) 10K type strain sequencing project: providing services to taxonomists for standard genome sequencing and annotation.</title>
        <authorList>
            <consortium name="The Broad Institute Genomics Platform"/>
            <consortium name="The Broad Institute Genome Sequencing Center for Infectious Disease"/>
            <person name="Wu L."/>
            <person name="Ma J."/>
        </authorList>
    </citation>
    <scope>NUCLEOTIDE SEQUENCE [LARGE SCALE GENOMIC DNA]</scope>
    <source>
        <strain evidence="2">NBRC 108894</strain>
    </source>
</reference>
<dbReference type="EMBL" id="BSVB01000001">
    <property type="protein sequence ID" value="GMA94890.1"/>
    <property type="molecule type" value="Genomic_DNA"/>
</dbReference>
<dbReference type="InterPro" id="IPR029055">
    <property type="entry name" value="Ntn_hydrolases_N"/>
</dbReference>
<dbReference type="Pfam" id="PF06267">
    <property type="entry name" value="DUF1028"/>
    <property type="match status" value="1"/>
</dbReference>
<evidence type="ECO:0000313" key="2">
    <source>
        <dbReference type="Proteomes" id="UP001157034"/>
    </source>
</evidence>
<dbReference type="Proteomes" id="UP001157034">
    <property type="component" value="Unassembled WGS sequence"/>
</dbReference>
<dbReference type="PANTHER" id="PTHR39328:SF1">
    <property type="entry name" value="BLL2871 PROTEIN"/>
    <property type="match status" value="1"/>
</dbReference>
<evidence type="ECO:0000313" key="1">
    <source>
        <dbReference type="EMBL" id="GMA94890.1"/>
    </source>
</evidence>
<dbReference type="RefSeq" id="WP_284253763.1">
    <property type="nucleotide sequence ID" value="NZ_BSVB01000001.1"/>
</dbReference>
<comment type="caution">
    <text evidence="1">The sequence shown here is derived from an EMBL/GenBank/DDBJ whole genome shotgun (WGS) entry which is preliminary data.</text>
</comment>
<name>A0ABQ6K2N7_9MICO</name>
<gene>
    <name evidence="1" type="ORF">GCM10025881_17140</name>
</gene>
<proteinExistence type="predicted"/>
<dbReference type="SUPFAM" id="SSF56235">
    <property type="entry name" value="N-terminal nucleophile aminohydrolases (Ntn hydrolases)"/>
    <property type="match status" value="1"/>
</dbReference>
<protein>
    <recommendedName>
        <fullName evidence="3">DUF1028 domain-containing protein</fullName>
    </recommendedName>
</protein>
<dbReference type="InterPro" id="IPR010430">
    <property type="entry name" value="DUF1028"/>
</dbReference>
<dbReference type="PANTHER" id="PTHR39328">
    <property type="entry name" value="BLL2871 PROTEIN"/>
    <property type="match status" value="1"/>
</dbReference>
<organism evidence="1 2">
    <name type="scientific">Pseudolysinimonas kribbensis</name>
    <dbReference type="NCBI Taxonomy" id="433641"/>
    <lineage>
        <taxon>Bacteria</taxon>
        <taxon>Bacillati</taxon>
        <taxon>Actinomycetota</taxon>
        <taxon>Actinomycetes</taxon>
        <taxon>Micrococcales</taxon>
        <taxon>Microbacteriaceae</taxon>
        <taxon>Pseudolysinimonas</taxon>
    </lineage>
</organism>
<accession>A0ABQ6K2N7</accession>